<dbReference type="OrthoDB" id="9776255at2"/>
<gene>
    <name evidence="8" type="primary">bglC</name>
    <name evidence="8" type="ordered locus">CHU_2802</name>
</gene>
<evidence type="ECO:0000256" key="3">
    <source>
        <dbReference type="ARBA" id="ARBA00022801"/>
    </source>
</evidence>
<dbReference type="PRINTS" id="PR00737">
    <property type="entry name" value="GLHYDRLASE16"/>
</dbReference>
<dbReference type="InterPro" id="IPR000757">
    <property type="entry name" value="Beta-glucanase-like"/>
</dbReference>
<dbReference type="SMR" id="A0A6N4SUI8"/>
<sequence length="345" mass="40156">MFKRLILSLLILSSIHVYAQEKPYLGAEIRTIETFLYGKFEVRMKPAEASGIIYSFFTFYDEADFATSWNEIDIEVLGRYSNEVQFNAITGNHLMSEKRYVLPFNPHENFHDYAFTWTPQYIAWSVDGAEVYRLTGNAAVKMNHPQKLMMNIWPSSAVGWAGKIDVTKFPLEAGYDYVKYYTYQPASKDTFKLKWTDNFDKLDYGRWQLATHTFDTNECVFTPDNAVVEEGILKLKLTKPVDEEIVPLPTQFIESATCIPNRSKKYAMYIPVKVKFYAPMSRVYYNPEFFTVSEGVVKHVYFDVDRTYVILYVDGLDIRKIKTQKVFYKPASSDAEKFIQDVIIK</sequence>
<dbReference type="InterPro" id="IPR008264">
    <property type="entry name" value="Beta_glucanase"/>
</dbReference>
<name>A0A6N4SUI8_CYTH3</name>
<dbReference type="RefSeq" id="WP_011586160.1">
    <property type="nucleotide sequence ID" value="NC_008255.1"/>
</dbReference>
<evidence type="ECO:0000313" key="8">
    <source>
        <dbReference type="EMBL" id="ABG60050.1"/>
    </source>
</evidence>
<dbReference type="PROSITE" id="PS01034">
    <property type="entry name" value="GH16_1"/>
    <property type="match status" value="1"/>
</dbReference>
<feature type="active site" description="Nucleophile" evidence="5">
    <location>
        <position position="71"/>
    </location>
</feature>
<dbReference type="GO" id="GO:0008810">
    <property type="term" value="F:cellulase activity"/>
    <property type="evidence" value="ECO:0007669"/>
    <property type="project" value="UniProtKB-EC"/>
</dbReference>
<proteinExistence type="inferred from homology"/>
<keyword evidence="4 8" id="KW-0326">Glycosidase</keyword>
<feature type="chain" id="PRO_5026985359" evidence="6">
    <location>
        <begin position="20"/>
        <end position="345"/>
    </location>
</feature>
<evidence type="ECO:0000256" key="5">
    <source>
        <dbReference type="PIRSR" id="PIRSR608264-1"/>
    </source>
</evidence>
<dbReference type="EMBL" id="CP000383">
    <property type="protein sequence ID" value="ABG60050.1"/>
    <property type="molecule type" value="Genomic_DNA"/>
</dbReference>
<dbReference type="PANTHER" id="PTHR10963">
    <property type="entry name" value="GLYCOSYL HYDROLASE-RELATED"/>
    <property type="match status" value="1"/>
</dbReference>
<feature type="active site" description="Proton donor" evidence="5">
    <location>
        <position position="75"/>
    </location>
</feature>
<feature type="signal peptide" evidence="6">
    <location>
        <begin position="1"/>
        <end position="19"/>
    </location>
</feature>
<dbReference type="InterPro" id="IPR050546">
    <property type="entry name" value="Glycosyl_Hydrlase_16"/>
</dbReference>
<dbReference type="KEGG" id="chu:CHU_2802"/>
<dbReference type="SUPFAM" id="SSF49899">
    <property type="entry name" value="Concanavalin A-like lectins/glucanases"/>
    <property type="match status" value="2"/>
</dbReference>
<evidence type="ECO:0000313" key="9">
    <source>
        <dbReference type="Proteomes" id="UP000001822"/>
    </source>
</evidence>
<protein>
    <submittedName>
        <fullName evidence="8">B-glycosidase, glycoside hydrolase family 16 protein</fullName>
        <ecNumber evidence="8">3.2.1.4</ecNumber>
    </submittedName>
</protein>
<dbReference type="EC" id="3.2.1.4" evidence="8"/>
<dbReference type="Gene3D" id="2.60.120.200">
    <property type="match status" value="2"/>
</dbReference>
<evidence type="ECO:0000256" key="4">
    <source>
        <dbReference type="ARBA" id="ARBA00023295"/>
    </source>
</evidence>
<reference evidence="8 9" key="1">
    <citation type="journal article" date="2007" name="Appl. Environ. Microbiol.">
        <title>Genome sequence of the cellulolytic gliding bacterium Cytophaga hutchinsonii.</title>
        <authorList>
            <person name="Xie G."/>
            <person name="Bruce D.C."/>
            <person name="Challacombe J.F."/>
            <person name="Chertkov O."/>
            <person name="Detter J.C."/>
            <person name="Gilna P."/>
            <person name="Han C.S."/>
            <person name="Lucas S."/>
            <person name="Misra M."/>
            <person name="Myers G.L."/>
            <person name="Richardson P."/>
            <person name="Tapia R."/>
            <person name="Thayer N."/>
            <person name="Thompson L.S."/>
            <person name="Brettin T.S."/>
            <person name="Henrissat B."/>
            <person name="Wilson D.B."/>
            <person name="McBride M.J."/>
        </authorList>
    </citation>
    <scope>NUCLEOTIDE SEQUENCE [LARGE SCALE GENOMIC DNA]</scope>
    <source>
        <strain evidence="9">ATCC 33406 / DSM 1761 / CIP 103989 / NBRC 15051 / NCIMB 9469 / D465</strain>
    </source>
</reference>
<dbReference type="GO" id="GO:0005975">
    <property type="term" value="P:carbohydrate metabolic process"/>
    <property type="evidence" value="ECO:0007669"/>
    <property type="project" value="InterPro"/>
</dbReference>
<organism evidence="8 9">
    <name type="scientific">Cytophaga hutchinsonii (strain ATCC 33406 / DSM 1761 / CIP 103989 / NBRC 15051 / NCIMB 9469 / D465)</name>
    <dbReference type="NCBI Taxonomy" id="269798"/>
    <lineage>
        <taxon>Bacteria</taxon>
        <taxon>Pseudomonadati</taxon>
        <taxon>Bacteroidota</taxon>
        <taxon>Cytophagia</taxon>
        <taxon>Cytophagales</taxon>
        <taxon>Cytophagaceae</taxon>
        <taxon>Cytophaga</taxon>
    </lineage>
</organism>
<keyword evidence="9" id="KW-1185">Reference proteome</keyword>
<feature type="domain" description="GH16" evidence="7">
    <location>
        <begin position="1"/>
        <end position="186"/>
    </location>
</feature>
<dbReference type="AlphaFoldDB" id="A0A6N4SUI8"/>
<evidence type="ECO:0000256" key="6">
    <source>
        <dbReference type="SAM" id="SignalP"/>
    </source>
</evidence>
<dbReference type="InterPro" id="IPR013320">
    <property type="entry name" value="ConA-like_dom_sf"/>
</dbReference>
<keyword evidence="3 8" id="KW-0378">Hydrolase</keyword>
<dbReference type="InterPro" id="IPR008263">
    <property type="entry name" value="GH16_AS"/>
</dbReference>
<keyword evidence="2 6" id="KW-0732">Signal</keyword>
<dbReference type="PANTHER" id="PTHR10963:SF22">
    <property type="entry name" value="GLYCOSIDASE CRH2-RELATED"/>
    <property type="match status" value="1"/>
</dbReference>
<dbReference type="PROSITE" id="PS51762">
    <property type="entry name" value="GH16_2"/>
    <property type="match status" value="1"/>
</dbReference>
<accession>A0A6N4SUI8</accession>
<dbReference type="Proteomes" id="UP000001822">
    <property type="component" value="Chromosome"/>
</dbReference>
<dbReference type="Pfam" id="PF00722">
    <property type="entry name" value="Glyco_hydro_16"/>
    <property type="match status" value="1"/>
</dbReference>
<comment type="similarity">
    <text evidence="1">Belongs to the glycosyl hydrolase 16 family.</text>
</comment>
<evidence type="ECO:0000259" key="7">
    <source>
        <dbReference type="PROSITE" id="PS51762"/>
    </source>
</evidence>
<evidence type="ECO:0000256" key="1">
    <source>
        <dbReference type="ARBA" id="ARBA00006865"/>
    </source>
</evidence>
<evidence type="ECO:0000256" key="2">
    <source>
        <dbReference type="ARBA" id="ARBA00022729"/>
    </source>
</evidence>